<organism evidence="1 2">
    <name type="scientific">Yanghanlia caeni</name>
    <dbReference type="NCBI Taxonomy" id="3064283"/>
    <lineage>
        <taxon>Bacteria</taxon>
        <taxon>Pseudomonadati</taxon>
        <taxon>Pseudomonadota</taxon>
        <taxon>Betaproteobacteria</taxon>
        <taxon>Burkholderiales</taxon>
        <taxon>Alcaligenaceae</taxon>
        <taxon>Yanghanlia</taxon>
    </lineage>
</organism>
<evidence type="ECO:0000313" key="1">
    <source>
        <dbReference type="EMBL" id="MDR4127275.1"/>
    </source>
</evidence>
<proteinExistence type="predicted"/>
<keyword evidence="2" id="KW-1185">Reference proteome</keyword>
<comment type="caution">
    <text evidence="1">The sequence shown here is derived from an EMBL/GenBank/DDBJ whole genome shotgun (WGS) entry which is preliminary data.</text>
</comment>
<evidence type="ECO:0000313" key="2">
    <source>
        <dbReference type="Proteomes" id="UP001232156"/>
    </source>
</evidence>
<gene>
    <name evidence="1" type="ORF">Q8947_15000</name>
</gene>
<sequence>RGKLVVLAHGCILSRNAASSKPGSIHYARSRHLDRWLLVDSTYERRSITAHDYTSLPCDPAEGLQNAGLVARITQWLEKTS</sequence>
<accession>A0ABU1DA86</accession>
<name>A0ABU1DA86_9BURK</name>
<protein>
    <submittedName>
        <fullName evidence="1">Uncharacterized protein</fullName>
    </submittedName>
</protein>
<dbReference type="RefSeq" id="WP_347287794.1">
    <property type="nucleotide sequence ID" value="NZ_JAUZQE010000083.1"/>
</dbReference>
<reference evidence="1 2" key="1">
    <citation type="submission" date="2023-08" db="EMBL/GenBank/DDBJ databases">
        <title>Alcaligenaceae gen. nov., a novel taxon isolated from the sludge of Yixing Pesticide Factory.</title>
        <authorList>
            <person name="Ruan L."/>
        </authorList>
    </citation>
    <scope>NUCLEOTIDE SEQUENCE [LARGE SCALE GENOMIC DNA]</scope>
    <source>
        <strain evidence="1 2">LG-2</strain>
    </source>
</reference>
<dbReference type="EMBL" id="JAUZQE010000083">
    <property type="protein sequence ID" value="MDR4127275.1"/>
    <property type="molecule type" value="Genomic_DNA"/>
</dbReference>
<dbReference type="Proteomes" id="UP001232156">
    <property type="component" value="Unassembled WGS sequence"/>
</dbReference>
<feature type="non-terminal residue" evidence="1">
    <location>
        <position position="1"/>
    </location>
</feature>